<gene>
    <name evidence="1" type="ORF">QTP70_022405</name>
</gene>
<sequence length="88" mass="9547">MSCKLLINRCLGPPAYHGPSAWGHGGMVFSTFASHLQGWGFDSHLRHVCVEFACSPRASGVSPGFSSFLPWSKDMHCRLIGISKLSVV</sequence>
<evidence type="ECO:0000313" key="2">
    <source>
        <dbReference type="Proteomes" id="UP001274896"/>
    </source>
</evidence>
<dbReference type="EMBL" id="JAUCMX010000001">
    <property type="protein sequence ID" value="KAK3556908.1"/>
    <property type="molecule type" value="Genomic_DNA"/>
</dbReference>
<organism evidence="1 2">
    <name type="scientific">Hemibagrus guttatus</name>
    <dbReference type="NCBI Taxonomy" id="175788"/>
    <lineage>
        <taxon>Eukaryota</taxon>
        <taxon>Metazoa</taxon>
        <taxon>Chordata</taxon>
        <taxon>Craniata</taxon>
        <taxon>Vertebrata</taxon>
        <taxon>Euteleostomi</taxon>
        <taxon>Actinopterygii</taxon>
        <taxon>Neopterygii</taxon>
        <taxon>Teleostei</taxon>
        <taxon>Ostariophysi</taxon>
        <taxon>Siluriformes</taxon>
        <taxon>Bagridae</taxon>
        <taxon>Hemibagrus</taxon>
    </lineage>
</organism>
<evidence type="ECO:0000313" key="1">
    <source>
        <dbReference type="EMBL" id="KAK3556908.1"/>
    </source>
</evidence>
<keyword evidence="2" id="KW-1185">Reference proteome</keyword>
<protein>
    <submittedName>
        <fullName evidence="1">Uncharacterized protein</fullName>
    </submittedName>
</protein>
<accession>A0AAE0VCN9</accession>
<comment type="caution">
    <text evidence="1">The sequence shown here is derived from an EMBL/GenBank/DDBJ whole genome shotgun (WGS) entry which is preliminary data.</text>
</comment>
<dbReference type="Proteomes" id="UP001274896">
    <property type="component" value="Unassembled WGS sequence"/>
</dbReference>
<proteinExistence type="predicted"/>
<dbReference type="AlphaFoldDB" id="A0AAE0VCN9"/>
<reference evidence="1" key="1">
    <citation type="submission" date="2023-06" db="EMBL/GenBank/DDBJ databases">
        <title>Male Hemibagrus guttatus genome.</title>
        <authorList>
            <person name="Bian C."/>
        </authorList>
    </citation>
    <scope>NUCLEOTIDE SEQUENCE</scope>
    <source>
        <strain evidence="1">Male_cb2023</strain>
        <tissue evidence="1">Muscle</tissue>
    </source>
</reference>
<feature type="non-terminal residue" evidence="1">
    <location>
        <position position="1"/>
    </location>
</feature>
<name>A0AAE0VCN9_9TELE</name>